<gene>
    <name evidence="1" type="ORF">KIW84_025038</name>
</gene>
<evidence type="ECO:0000313" key="1">
    <source>
        <dbReference type="EMBL" id="KAI5439488.1"/>
    </source>
</evidence>
<dbReference type="Gramene" id="Psat02G0503800-T1">
    <property type="protein sequence ID" value="KAI5439488.1"/>
    <property type="gene ID" value="KIW84_025038"/>
</dbReference>
<dbReference type="AlphaFoldDB" id="A0A9D4YJD7"/>
<proteinExistence type="predicted"/>
<dbReference type="Proteomes" id="UP001058974">
    <property type="component" value="Chromosome 2"/>
</dbReference>
<protein>
    <submittedName>
        <fullName evidence="1">Uncharacterized protein</fullName>
    </submittedName>
</protein>
<comment type="caution">
    <text evidence="1">The sequence shown here is derived from an EMBL/GenBank/DDBJ whole genome shotgun (WGS) entry which is preliminary data.</text>
</comment>
<name>A0A9D4YJD7_PEA</name>
<reference evidence="1 2" key="1">
    <citation type="journal article" date="2022" name="Nat. Genet.">
        <title>Improved pea reference genome and pan-genome highlight genomic features and evolutionary characteristics.</title>
        <authorList>
            <person name="Yang T."/>
            <person name="Liu R."/>
            <person name="Luo Y."/>
            <person name="Hu S."/>
            <person name="Wang D."/>
            <person name="Wang C."/>
            <person name="Pandey M.K."/>
            <person name="Ge S."/>
            <person name="Xu Q."/>
            <person name="Li N."/>
            <person name="Li G."/>
            <person name="Huang Y."/>
            <person name="Saxena R.K."/>
            <person name="Ji Y."/>
            <person name="Li M."/>
            <person name="Yan X."/>
            <person name="He Y."/>
            <person name="Liu Y."/>
            <person name="Wang X."/>
            <person name="Xiang C."/>
            <person name="Varshney R.K."/>
            <person name="Ding H."/>
            <person name="Gao S."/>
            <person name="Zong X."/>
        </authorList>
    </citation>
    <scope>NUCLEOTIDE SEQUENCE [LARGE SCALE GENOMIC DNA]</scope>
    <source>
        <strain evidence="1 2">cv. Zhongwan 6</strain>
    </source>
</reference>
<sequence length="175" mass="19736">MKNSESQTEGNEGVKYCVSEVDANIDNDGEDDVQCTRFKSADVIEEDGELDANIEVDGEEAPNGVVEEVTIDPNVVTEEVTTDVNNEIRQEGIDEDYVASEVSSCQNKKYPTEMVHDESEDSNHLYTTLGSDDEDMGMKYPTYKSGQGMKFQLWIMFTNKEMIRDVIKDYGMENQ</sequence>
<keyword evidence="2" id="KW-1185">Reference proteome</keyword>
<evidence type="ECO:0000313" key="2">
    <source>
        <dbReference type="Proteomes" id="UP001058974"/>
    </source>
</evidence>
<organism evidence="1 2">
    <name type="scientific">Pisum sativum</name>
    <name type="common">Garden pea</name>
    <name type="synonym">Lathyrus oleraceus</name>
    <dbReference type="NCBI Taxonomy" id="3888"/>
    <lineage>
        <taxon>Eukaryota</taxon>
        <taxon>Viridiplantae</taxon>
        <taxon>Streptophyta</taxon>
        <taxon>Embryophyta</taxon>
        <taxon>Tracheophyta</taxon>
        <taxon>Spermatophyta</taxon>
        <taxon>Magnoliopsida</taxon>
        <taxon>eudicotyledons</taxon>
        <taxon>Gunneridae</taxon>
        <taxon>Pentapetalae</taxon>
        <taxon>rosids</taxon>
        <taxon>fabids</taxon>
        <taxon>Fabales</taxon>
        <taxon>Fabaceae</taxon>
        <taxon>Papilionoideae</taxon>
        <taxon>50 kb inversion clade</taxon>
        <taxon>NPAAA clade</taxon>
        <taxon>Hologalegina</taxon>
        <taxon>IRL clade</taxon>
        <taxon>Fabeae</taxon>
        <taxon>Lathyrus</taxon>
    </lineage>
</organism>
<dbReference type="EMBL" id="JAMSHJ010000002">
    <property type="protein sequence ID" value="KAI5439488.1"/>
    <property type="molecule type" value="Genomic_DNA"/>
</dbReference>
<accession>A0A9D4YJD7</accession>